<dbReference type="RefSeq" id="WP_263745218.1">
    <property type="nucleotide sequence ID" value="NZ_JAOWRF010000138.1"/>
</dbReference>
<feature type="region of interest" description="Disordered" evidence="1">
    <location>
        <begin position="1"/>
        <end position="29"/>
    </location>
</feature>
<reference evidence="2 3" key="1">
    <citation type="submission" date="2022-10" db="EMBL/GenBank/DDBJ databases">
        <title>Identification of biosynthetic pathway for the production of the potent trypsin inhibitor radiosumin.</title>
        <authorList>
            <person name="Fewer D.P."/>
            <person name="Delbaje E."/>
            <person name="Ouyang X."/>
            <person name="Agostino P.D."/>
            <person name="Wahlsten M."/>
            <person name="Jokela J."/>
            <person name="Permi P."/>
            <person name="Haapaniemi E."/>
            <person name="Koistinen H."/>
        </authorList>
    </citation>
    <scope>NUCLEOTIDE SEQUENCE [LARGE SCALE GENOMIC DNA]</scope>
    <source>
        <strain evidence="2 3">NIES-515</strain>
    </source>
</reference>
<organism evidence="2 3">
    <name type="scientific">Plectonema radiosum NIES-515</name>
    <dbReference type="NCBI Taxonomy" id="2986073"/>
    <lineage>
        <taxon>Bacteria</taxon>
        <taxon>Bacillati</taxon>
        <taxon>Cyanobacteriota</taxon>
        <taxon>Cyanophyceae</taxon>
        <taxon>Oscillatoriophycideae</taxon>
        <taxon>Oscillatoriales</taxon>
        <taxon>Microcoleaceae</taxon>
        <taxon>Plectonema</taxon>
    </lineage>
</organism>
<proteinExistence type="predicted"/>
<feature type="compositionally biased region" description="Pro residues" evidence="1">
    <location>
        <begin position="15"/>
        <end position="26"/>
    </location>
</feature>
<protein>
    <submittedName>
        <fullName evidence="2">Uncharacterized protein</fullName>
    </submittedName>
</protein>
<evidence type="ECO:0000313" key="3">
    <source>
        <dbReference type="Proteomes" id="UP001526143"/>
    </source>
</evidence>
<accession>A0ABT3AX34</accession>
<name>A0ABT3AX34_9CYAN</name>
<gene>
    <name evidence="2" type="ORF">OGM63_09230</name>
</gene>
<evidence type="ECO:0000313" key="2">
    <source>
        <dbReference type="EMBL" id="MCV3213692.1"/>
    </source>
</evidence>
<sequence length="159" mass="17635">PSRRTPRQPIGEDSPIPPSKKTPQPPTGGGLIAISRFLTPDELTLDEQRILIRDTLPKGSILPKHIGINQKQIDSLSIKPNLDLPDKEFLATLVIDNKTGNFVEAVVEDPAIAPAQRNKYQQLANSIFRGEKFQPARYPNGTPVPELVNCFVRIKIQRG</sequence>
<comment type="caution">
    <text evidence="2">The sequence shown here is derived from an EMBL/GenBank/DDBJ whole genome shotgun (WGS) entry which is preliminary data.</text>
</comment>
<feature type="non-terminal residue" evidence="2">
    <location>
        <position position="1"/>
    </location>
</feature>
<dbReference type="EMBL" id="JAOWRF010000138">
    <property type="protein sequence ID" value="MCV3213692.1"/>
    <property type="molecule type" value="Genomic_DNA"/>
</dbReference>
<keyword evidence="3" id="KW-1185">Reference proteome</keyword>
<evidence type="ECO:0000256" key="1">
    <source>
        <dbReference type="SAM" id="MobiDB-lite"/>
    </source>
</evidence>
<dbReference type="Proteomes" id="UP001526143">
    <property type="component" value="Unassembled WGS sequence"/>
</dbReference>